<sequence length="21" mass="2572">MKKHPYLHKINFSKKLILFSV</sequence>
<organism evidence="1">
    <name type="scientific">Rhizophora mucronata</name>
    <name type="common">Asiatic mangrove</name>
    <dbReference type="NCBI Taxonomy" id="61149"/>
    <lineage>
        <taxon>Eukaryota</taxon>
        <taxon>Viridiplantae</taxon>
        <taxon>Streptophyta</taxon>
        <taxon>Embryophyta</taxon>
        <taxon>Tracheophyta</taxon>
        <taxon>Spermatophyta</taxon>
        <taxon>Magnoliopsida</taxon>
        <taxon>eudicotyledons</taxon>
        <taxon>Gunneridae</taxon>
        <taxon>Pentapetalae</taxon>
        <taxon>rosids</taxon>
        <taxon>fabids</taxon>
        <taxon>Malpighiales</taxon>
        <taxon>Rhizophoraceae</taxon>
        <taxon>Rhizophora</taxon>
    </lineage>
</organism>
<dbReference type="AlphaFoldDB" id="A0A2P2NGK5"/>
<dbReference type="EMBL" id="GGEC01061127">
    <property type="protein sequence ID" value="MBX41611.1"/>
    <property type="molecule type" value="Transcribed_RNA"/>
</dbReference>
<proteinExistence type="predicted"/>
<reference evidence="1" key="1">
    <citation type="submission" date="2018-02" db="EMBL/GenBank/DDBJ databases">
        <title>Rhizophora mucronata_Transcriptome.</title>
        <authorList>
            <person name="Meera S.P."/>
            <person name="Sreeshan A."/>
            <person name="Augustine A."/>
        </authorList>
    </citation>
    <scope>NUCLEOTIDE SEQUENCE</scope>
    <source>
        <tissue evidence="1">Leaf</tissue>
    </source>
</reference>
<name>A0A2P2NGK5_RHIMU</name>
<evidence type="ECO:0000313" key="1">
    <source>
        <dbReference type="EMBL" id="MBX41611.1"/>
    </source>
</evidence>
<accession>A0A2P2NGK5</accession>
<protein>
    <submittedName>
        <fullName evidence="1">Uncharacterized protein</fullName>
    </submittedName>
</protein>